<keyword evidence="3" id="KW-1185">Reference proteome</keyword>
<dbReference type="UCSC" id="Y54F10BM.4">
    <property type="organism name" value="c. elegans"/>
</dbReference>
<dbReference type="CDD" id="cd22150">
    <property type="entry name" value="F-box_CeFBXA-like"/>
    <property type="match status" value="1"/>
</dbReference>
<dbReference type="AGR" id="WB:WBGene00021859"/>
<dbReference type="FunCoup" id="Q95XL2">
    <property type="interactions" value="3"/>
</dbReference>
<sequence>MCDSWWKIVSSRFSKLLIFKRRHTLQQKEPLTLLKLPMDIVNLVFEKMEPKELLKLRKVCTTLKTAVDKFGIHFNSIHFELDVKGFTLSLDDGCFIYIGDVDGGAAVDHCHRRIQFDGENFVDIGFKDLKMLLKSVSLLKIHSKSNCMIKSLIDALKPEARNPAEFLKVESIELRNFLFEDIVAFLSYFDTHTLKCIKLGKHIQQIKQFQQIAVLDQWKNAENFQIEIGSLNCISEIMDHICHFECFHINIKSEFPRQVAVRMRDDLMSRKTFQHCTIAVDEFNMNPIEIARVFKPDYAGDDKYKIEYSNDNCKFEVASVISDKAPNYPLNFSVRRLQKSCTH</sequence>
<accession>Q95XL2</accession>
<dbReference type="OrthoDB" id="2095648at2759"/>
<dbReference type="PANTHER" id="PTHR23015">
    <property type="entry name" value="UNCHARACTERIZED C.ELEGANS PROTEIN"/>
    <property type="match status" value="1"/>
</dbReference>
<dbReference type="EMBL" id="BX284603">
    <property type="protein sequence ID" value="CCD73839.2"/>
    <property type="molecule type" value="Genomic_DNA"/>
</dbReference>
<dbReference type="HOGENOM" id="CLU_030831_3_1_1"/>
<dbReference type="GeneID" id="190270"/>
<dbReference type="Pfam" id="PF01827">
    <property type="entry name" value="FTH"/>
    <property type="match status" value="1"/>
</dbReference>
<dbReference type="RefSeq" id="NP_001368043.1">
    <property type="nucleotide sequence ID" value="NM_001381766.2"/>
</dbReference>
<dbReference type="PeptideAtlas" id="Q95XL2"/>
<evidence type="ECO:0000259" key="1">
    <source>
        <dbReference type="PROSITE" id="PS50181"/>
    </source>
</evidence>
<reference evidence="2 3" key="1">
    <citation type="journal article" date="1998" name="Science">
        <title>Genome sequence of the nematode C. elegans: a platform for investigating biology.</title>
        <authorList>
            <consortium name="The C. elegans sequencing consortium"/>
            <person name="Sulson J.E."/>
            <person name="Waterston R."/>
        </authorList>
    </citation>
    <scope>NUCLEOTIDE SEQUENCE [LARGE SCALE GENOMIC DNA]</scope>
    <source>
        <strain evidence="2 3">Bristol N2</strain>
    </source>
</reference>
<dbReference type="CTD" id="190270"/>
<dbReference type="Pfam" id="PF00646">
    <property type="entry name" value="F-box"/>
    <property type="match status" value="1"/>
</dbReference>
<dbReference type="PaxDb" id="6239-Y54F10BM.4"/>
<evidence type="ECO:0000313" key="4">
    <source>
        <dbReference type="WormBase" id="Y54F10BM.4"/>
    </source>
</evidence>
<dbReference type="InterPro" id="IPR001810">
    <property type="entry name" value="F-box_dom"/>
</dbReference>
<dbReference type="PANTHER" id="PTHR23015:SF4">
    <property type="entry name" value="DUF38 DOMAIN-CONTAINING PROTEIN-RELATED"/>
    <property type="match status" value="1"/>
</dbReference>
<dbReference type="WormBase" id="Y54F10BM.4">
    <property type="protein sequence ID" value="CE50133"/>
    <property type="gene ID" value="WBGene00021859"/>
    <property type="gene designation" value="fbxa-39"/>
</dbReference>
<dbReference type="AlphaFoldDB" id="Q95XL2"/>
<dbReference type="SMR" id="Q95XL2"/>
<name>Q95XL2_CAEEL</name>
<protein>
    <submittedName>
        <fullName evidence="2">F-box domain-containing protein</fullName>
    </submittedName>
</protein>
<dbReference type="InterPro" id="IPR002900">
    <property type="entry name" value="DUF38/FTH_CAE_spp"/>
</dbReference>
<gene>
    <name evidence="2 4" type="primary">fbxa-39</name>
    <name evidence="2" type="ORF">CELE_Y54F10BM.4</name>
    <name evidence="4" type="ORF">Y54F10BM.4</name>
</gene>
<dbReference type="Bgee" id="WBGene00021859">
    <property type="expression patterns" value="Expressed in adult organism and 1 other cell type or tissue"/>
</dbReference>
<evidence type="ECO:0000313" key="3">
    <source>
        <dbReference type="Proteomes" id="UP000001940"/>
    </source>
</evidence>
<feature type="domain" description="F-box" evidence="1">
    <location>
        <begin position="30"/>
        <end position="77"/>
    </location>
</feature>
<dbReference type="InParanoid" id="Q95XL2"/>
<evidence type="ECO:0000313" key="2">
    <source>
        <dbReference type="EMBL" id="CCD73839.2"/>
    </source>
</evidence>
<dbReference type="PROSITE" id="PS50181">
    <property type="entry name" value="FBOX"/>
    <property type="match status" value="1"/>
</dbReference>
<dbReference type="KEGG" id="cel:CELE_Y54F10BM.4"/>
<dbReference type="InterPro" id="IPR040161">
    <property type="entry name" value="FB224"/>
</dbReference>
<organism evidence="2 3">
    <name type="scientific">Caenorhabditis elegans</name>
    <dbReference type="NCBI Taxonomy" id="6239"/>
    <lineage>
        <taxon>Eukaryota</taxon>
        <taxon>Metazoa</taxon>
        <taxon>Ecdysozoa</taxon>
        <taxon>Nematoda</taxon>
        <taxon>Chromadorea</taxon>
        <taxon>Rhabditida</taxon>
        <taxon>Rhabditina</taxon>
        <taxon>Rhabditomorpha</taxon>
        <taxon>Rhabditoidea</taxon>
        <taxon>Rhabditidae</taxon>
        <taxon>Peloderinae</taxon>
        <taxon>Caenorhabditis</taxon>
    </lineage>
</organism>
<proteinExistence type="predicted"/>
<dbReference type="SMART" id="SM00256">
    <property type="entry name" value="FBOX"/>
    <property type="match status" value="1"/>
</dbReference>
<dbReference type="Proteomes" id="UP000001940">
    <property type="component" value="Chromosome III"/>
</dbReference>